<sequence length="95" mass="10079">SATRGFLGSLKANIATATVSEVPGFQGDDIYTDHPGHQVTRRPLPSQNSCLATLKTPALRVSTKNVALDTSESVDIAIFVFSDLENPGVTSFDKS</sequence>
<name>A0A232ELS3_9HYME</name>
<accession>A0A232ELS3</accession>
<dbReference type="Proteomes" id="UP000215335">
    <property type="component" value="Unassembled WGS sequence"/>
</dbReference>
<proteinExistence type="predicted"/>
<evidence type="ECO:0000313" key="1">
    <source>
        <dbReference type="EMBL" id="OXU19309.1"/>
    </source>
</evidence>
<feature type="non-terminal residue" evidence="1">
    <location>
        <position position="1"/>
    </location>
</feature>
<comment type="caution">
    <text evidence="1">The sequence shown here is derived from an EMBL/GenBank/DDBJ whole genome shotgun (WGS) entry which is preliminary data.</text>
</comment>
<dbReference type="AlphaFoldDB" id="A0A232ELS3"/>
<organism evidence="1 2">
    <name type="scientific">Trichomalopsis sarcophagae</name>
    <dbReference type="NCBI Taxonomy" id="543379"/>
    <lineage>
        <taxon>Eukaryota</taxon>
        <taxon>Metazoa</taxon>
        <taxon>Ecdysozoa</taxon>
        <taxon>Arthropoda</taxon>
        <taxon>Hexapoda</taxon>
        <taxon>Insecta</taxon>
        <taxon>Pterygota</taxon>
        <taxon>Neoptera</taxon>
        <taxon>Endopterygota</taxon>
        <taxon>Hymenoptera</taxon>
        <taxon>Apocrita</taxon>
        <taxon>Proctotrupomorpha</taxon>
        <taxon>Chalcidoidea</taxon>
        <taxon>Pteromalidae</taxon>
        <taxon>Pteromalinae</taxon>
        <taxon>Trichomalopsis</taxon>
    </lineage>
</organism>
<evidence type="ECO:0000313" key="2">
    <source>
        <dbReference type="Proteomes" id="UP000215335"/>
    </source>
</evidence>
<keyword evidence="2" id="KW-1185">Reference proteome</keyword>
<reference evidence="1 2" key="1">
    <citation type="journal article" date="2017" name="Curr. Biol.">
        <title>The Evolution of Venom by Co-option of Single-Copy Genes.</title>
        <authorList>
            <person name="Martinson E.O."/>
            <person name="Mrinalini"/>
            <person name="Kelkar Y.D."/>
            <person name="Chang C.H."/>
            <person name="Werren J.H."/>
        </authorList>
    </citation>
    <scope>NUCLEOTIDE SEQUENCE [LARGE SCALE GENOMIC DNA]</scope>
    <source>
        <strain evidence="1 2">Alberta</strain>
        <tissue evidence="1">Whole body</tissue>
    </source>
</reference>
<protein>
    <submittedName>
        <fullName evidence="1">Uncharacterized protein</fullName>
    </submittedName>
</protein>
<dbReference type="EMBL" id="NNAY01003506">
    <property type="protein sequence ID" value="OXU19309.1"/>
    <property type="molecule type" value="Genomic_DNA"/>
</dbReference>
<gene>
    <name evidence="1" type="ORF">TSAR_003903</name>
</gene>